<proteinExistence type="predicted"/>
<protein>
    <submittedName>
        <fullName evidence="2">Uncharacterized protein</fullName>
    </submittedName>
</protein>
<sequence length="88" mass="9609">MRFRDLESRATYEALRGPVNDLPLSPIRPQEQGRFPVPPGGPPIARRSPASRPSPAPARKAGTSRGLTRARLQVIRRQPLARAGTHPA</sequence>
<comment type="caution">
    <text evidence="2">The sequence shown here is derived from an EMBL/GenBank/DDBJ whole genome shotgun (WGS) entry which is preliminary data.</text>
</comment>
<keyword evidence="3" id="KW-1185">Reference proteome</keyword>
<accession>A0ABQ2LU39</accession>
<gene>
    <name evidence="2" type="ORF">GCM10012287_05380</name>
</gene>
<feature type="compositionally biased region" description="Low complexity" evidence="1">
    <location>
        <begin position="43"/>
        <end position="59"/>
    </location>
</feature>
<dbReference type="EMBL" id="BMMP01000002">
    <property type="protein sequence ID" value="GGO43082.1"/>
    <property type="molecule type" value="Genomic_DNA"/>
</dbReference>
<dbReference type="Proteomes" id="UP000631535">
    <property type="component" value="Unassembled WGS sequence"/>
</dbReference>
<evidence type="ECO:0000256" key="1">
    <source>
        <dbReference type="SAM" id="MobiDB-lite"/>
    </source>
</evidence>
<feature type="region of interest" description="Disordered" evidence="1">
    <location>
        <begin position="13"/>
        <end position="88"/>
    </location>
</feature>
<organism evidence="2 3">
    <name type="scientific">Streptomyces daqingensis</name>
    <dbReference type="NCBI Taxonomy" id="1472640"/>
    <lineage>
        <taxon>Bacteria</taxon>
        <taxon>Bacillati</taxon>
        <taxon>Actinomycetota</taxon>
        <taxon>Actinomycetes</taxon>
        <taxon>Kitasatosporales</taxon>
        <taxon>Streptomycetaceae</taxon>
        <taxon>Streptomyces</taxon>
    </lineage>
</organism>
<name>A0ABQ2LU39_9ACTN</name>
<evidence type="ECO:0000313" key="2">
    <source>
        <dbReference type="EMBL" id="GGO43082.1"/>
    </source>
</evidence>
<reference evidence="3" key="1">
    <citation type="journal article" date="2019" name="Int. J. Syst. Evol. Microbiol.">
        <title>The Global Catalogue of Microorganisms (GCM) 10K type strain sequencing project: providing services to taxonomists for standard genome sequencing and annotation.</title>
        <authorList>
            <consortium name="The Broad Institute Genomics Platform"/>
            <consortium name="The Broad Institute Genome Sequencing Center for Infectious Disease"/>
            <person name="Wu L."/>
            <person name="Ma J."/>
        </authorList>
    </citation>
    <scope>NUCLEOTIDE SEQUENCE [LARGE SCALE GENOMIC DNA]</scope>
    <source>
        <strain evidence="3">CGMCC 4.7178</strain>
    </source>
</reference>
<evidence type="ECO:0000313" key="3">
    <source>
        <dbReference type="Proteomes" id="UP000631535"/>
    </source>
</evidence>